<dbReference type="STRING" id="1182545.A0A072PFG9"/>
<dbReference type="AlphaFoldDB" id="A0A072PFG9"/>
<dbReference type="OrthoDB" id="4121221at2759"/>
<evidence type="ECO:0000313" key="1">
    <source>
        <dbReference type="EMBL" id="KEF58854.1"/>
    </source>
</evidence>
<sequence>MAGKQLEHDLWEIWDQKPTMTSLEKDQLCEILPLDVASRLHEVFSVHLACYWILFVYLHRVVWWTLPHSPTTQSALQQVWQHFQDSYGEVVDGSKIVHPGLLWPVFIFGAECPNEYRRNWAVEQLEALGDSKPVLQAQPESNSTIPPFNISSGATKNARRAARLLRELIKRQEDTKARVDDRDLSVELFGCYFSLM</sequence>
<dbReference type="HOGENOM" id="CLU_1482061_0_0_1"/>
<protein>
    <submittedName>
        <fullName evidence="1">Uncharacterized protein</fullName>
    </submittedName>
</protein>
<organism evidence="1 2">
    <name type="scientific">Exophiala aquamarina CBS 119918</name>
    <dbReference type="NCBI Taxonomy" id="1182545"/>
    <lineage>
        <taxon>Eukaryota</taxon>
        <taxon>Fungi</taxon>
        <taxon>Dikarya</taxon>
        <taxon>Ascomycota</taxon>
        <taxon>Pezizomycotina</taxon>
        <taxon>Eurotiomycetes</taxon>
        <taxon>Chaetothyriomycetidae</taxon>
        <taxon>Chaetothyriales</taxon>
        <taxon>Herpotrichiellaceae</taxon>
        <taxon>Exophiala</taxon>
    </lineage>
</organism>
<evidence type="ECO:0000313" key="2">
    <source>
        <dbReference type="Proteomes" id="UP000027920"/>
    </source>
</evidence>
<dbReference type="Proteomes" id="UP000027920">
    <property type="component" value="Unassembled WGS sequence"/>
</dbReference>
<comment type="caution">
    <text evidence="1">The sequence shown here is derived from an EMBL/GenBank/DDBJ whole genome shotgun (WGS) entry which is preliminary data.</text>
</comment>
<name>A0A072PFG9_9EURO</name>
<reference evidence="1 2" key="1">
    <citation type="submission" date="2013-03" db="EMBL/GenBank/DDBJ databases">
        <title>The Genome Sequence of Exophiala aquamarina CBS 119918.</title>
        <authorList>
            <consortium name="The Broad Institute Genomics Platform"/>
            <person name="Cuomo C."/>
            <person name="de Hoog S."/>
            <person name="Gorbushina A."/>
            <person name="Walker B."/>
            <person name="Young S.K."/>
            <person name="Zeng Q."/>
            <person name="Gargeya S."/>
            <person name="Fitzgerald M."/>
            <person name="Haas B."/>
            <person name="Abouelleil A."/>
            <person name="Allen A.W."/>
            <person name="Alvarado L."/>
            <person name="Arachchi H.M."/>
            <person name="Berlin A.M."/>
            <person name="Chapman S.B."/>
            <person name="Gainer-Dewar J."/>
            <person name="Goldberg J."/>
            <person name="Griggs A."/>
            <person name="Gujja S."/>
            <person name="Hansen M."/>
            <person name="Howarth C."/>
            <person name="Imamovic A."/>
            <person name="Ireland A."/>
            <person name="Larimer J."/>
            <person name="McCowan C."/>
            <person name="Murphy C."/>
            <person name="Pearson M."/>
            <person name="Poon T.W."/>
            <person name="Priest M."/>
            <person name="Roberts A."/>
            <person name="Saif S."/>
            <person name="Shea T."/>
            <person name="Sisk P."/>
            <person name="Sykes S."/>
            <person name="Wortman J."/>
            <person name="Nusbaum C."/>
            <person name="Birren B."/>
        </authorList>
    </citation>
    <scope>NUCLEOTIDE SEQUENCE [LARGE SCALE GENOMIC DNA]</scope>
    <source>
        <strain evidence="1 2">CBS 119918</strain>
    </source>
</reference>
<gene>
    <name evidence="1" type="ORF">A1O9_03697</name>
</gene>
<dbReference type="GeneID" id="25278631"/>
<dbReference type="VEuPathDB" id="FungiDB:A1O9_03697"/>
<dbReference type="RefSeq" id="XP_013261444.1">
    <property type="nucleotide sequence ID" value="XM_013405990.1"/>
</dbReference>
<proteinExistence type="predicted"/>
<dbReference type="InterPro" id="IPR021858">
    <property type="entry name" value="Fun_TF"/>
</dbReference>
<dbReference type="EMBL" id="AMGV01000003">
    <property type="protein sequence ID" value="KEF58854.1"/>
    <property type="molecule type" value="Genomic_DNA"/>
</dbReference>
<accession>A0A072PFG9</accession>
<keyword evidence="2" id="KW-1185">Reference proteome</keyword>
<dbReference type="Pfam" id="PF11951">
    <property type="entry name" value="Fungal_trans_2"/>
    <property type="match status" value="1"/>
</dbReference>